<evidence type="ECO:0000313" key="1">
    <source>
        <dbReference type="EMBL" id="CAZ80685.1"/>
    </source>
</evidence>
<accession>D5G842</accession>
<gene>
    <name evidence="1" type="ORF">GSTUM_00002802001</name>
</gene>
<name>D5G842_TUBMM</name>
<dbReference type="InParanoid" id="D5G842"/>
<protein>
    <submittedName>
        <fullName evidence="1">(Perigord truffle) hypothetical protein</fullName>
    </submittedName>
</protein>
<dbReference type="EMBL" id="FN430039">
    <property type="protein sequence ID" value="CAZ80685.1"/>
    <property type="molecule type" value="Genomic_DNA"/>
</dbReference>
<dbReference type="Proteomes" id="UP000006911">
    <property type="component" value="Unassembled WGS sequence"/>
</dbReference>
<keyword evidence="2" id="KW-1185">Reference proteome</keyword>
<evidence type="ECO:0000313" key="2">
    <source>
        <dbReference type="Proteomes" id="UP000006911"/>
    </source>
</evidence>
<dbReference type="RefSeq" id="XP_002836494.1">
    <property type="nucleotide sequence ID" value="XM_002836448.1"/>
</dbReference>
<organism evidence="1 2">
    <name type="scientific">Tuber melanosporum (strain Mel28)</name>
    <name type="common">Perigord black truffle</name>
    <dbReference type="NCBI Taxonomy" id="656061"/>
    <lineage>
        <taxon>Eukaryota</taxon>
        <taxon>Fungi</taxon>
        <taxon>Dikarya</taxon>
        <taxon>Ascomycota</taxon>
        <taxon>Pezizomycotina</taxon>
        <taxon>Pezizomycetes</taxon>
        <taxon>Pezizales</taxon>
        <taxon>Tuberaceae</taxon>
        <taxon>Tuber</taxon>
    </lineage>
</organism>
<dbReference type="HOGENOM" id="CLU_2322051_0_0_1"/>
<dbReference type="GeneID" id="9184158"/>
<dbReference type="AlphaFoldDB" id="D5G842"/>
<proteinExistence type="predicted"/>
<dbReference type="KEGG" id="tml:GSTUM_00002802001"/>
<sequence length="99" mass="10699">MTQMCTAPDSKLPHFKLKSSSWVAAVAKLLVLVAVERIAPAITALINKSKPPETRPARILYLTIAVTKQRQAIIIDTGNGGCTGSDVTVEMCSTERVKF</sequence>
<reference evidence="1 2" key="1">
    <citation type="journal article" date="2010" name="Nature">
        <title>Perigord black truffle genome uncovers evolutionary origins and mechanisms of symbiosis.</title>
        <authorList>
            <person name="Martin F."/>
            <person name="Kohler A."/>
            <person name="Murat C."/>
            <person name="Balestrini R."/>
            <person name="Coutinho P.M."/>
            <person name="Jaillon O."/>
            <person name="Montanini B."/>
            <person name="Morin E."/>
            <person name="Noel B."/>
            <person name="Percudani R."/>
            <person name="Porcel B."/>
            <person name="Rubini A."/>
            <person name="Amicucci A."/>
            <person name="Amselem J."/>
            <person name="Anthouard V."/>
            <person name="Arcioni S."/>
            <person name="Artiguenave F."/>
            <person name="Aury J.M."/>
            <person name="Ballario P."/>
            <person name="Bolchi A."/>
            <person name="Brenna A."/>
            <person name="Brun A."/>
            <person name="Buee M."/>
            <person name="Cantarel B."/>
            <person name="Chevalier G."/>
            <person name="Couloux A."/>
            <person name="Da Silva C."/>
            <person name="Denoeud F."/>
            <person name="Duplessis S."/>
            <person name="Ghignone S."/>
            <person name="Hilselberger B."/>
            <person name="Iotti M."/>
            <person name="Marcais B."/>
            <person name="Mello A."/>
            <person name="Miranda M."/>
            <person name="Pacioni G."/>
            <person name="Quesneville H."/>
            <person name="Riccioni C."/>
            <person name="Ruotolo R."/>
            <person name="Splivallo R."/>
            <person name="Stocchi V."/>
            <person name="Tisserant E."/>
            <person name="Viscomi A.R."/>
            <person name="Zambonelli A."/>
            <person name="Zampieri E."/>
            <person name="Henrissat B."/>
            <person name="Lebrun M.H."/>
            <person name="Paolocci F."/>
            <person name="Bonfante P."/>
            <person name="Ottonello S."/>
            <person name="Wincker P."/>
        </authorList>
    </citation>
    <scope>NUCLEOTIDE SEQUENCE [LARGE SCALE GENOMIC DNA]</scope>
    <source>
        <strain evidence="1 2">Mel28</strain>
    </source>
</reference>